<keyword evidence="4" id="KW-0378">Hydrolase</keyword>
<comment type="subunit">
    <text evidence="9">Interacts with the MHF histone-fold complex to form the FANCM-MHF complex.</text>
</comment>
<comment type="caution">
    <text evidence="13">The sequence shown here is derived from an EMBL/GenBank/DDBJ whole genome shotgun (WGS) entry which is preliminary data.</text>
</comment>
<dbReference type="GO" id="GO:0031297">
    <property type="term" value="P:replication fork processing"/>
    <property type="evidence" value="ECO:0007669"/>
    <property type="project" value="EnsemblFungi"/>
</dbReference>
<dbReference type="GO" id="GO:0009378">
    <property type="term" value="F:four-way junction helicase activity"/>
    <property type="evidence" value="ECO:0007669"/>
    <property type="project" value="EnsemblFungi"/>
</dbReference>
<comment type="similarity">
    <text evidence="2 9">Belongs to the DEAD box helicase family. DEAH subfamily. FANCM sub-subfamily.</text>
</comment>
<dbReference type="GO" id="GO:0005634">
    <property type="term" value="C:nucleus"/>
    <property type="evidence" value="ECO:0007669"/>
    <property type="project" value="UniProtKB-SubCell"/>
</dbReference>
<keyword evidence="14" id="KW-1185">Reference proteome</keyword>
<evidence type="ECO:0000256" key="9">
    <source>
        <dbReference type="RuleBase" id="RU367027"/>
    </source>
</evidence>
<dbReference type="PROSITE" id="PS51194">
    <property type="entry name" value="HELICASE_CTER"/>
    <property type="match status" value="1"/>
</dbReference>
<keyword evidence="6" id="KW-0067">ATP-binding</keyword>
<evidence type="ECO:0000256" key="8">
    <source>
        <dbReference type="ARBA" id="ARBA00047995"/>
    </source>
</evidence>
<dbReference type="GeneID" id="28935221"/>
<keyword evidence="5" id="KW-0347">Helicase</keyword>
<proteinExistence type="inferred from homology"/>
<evidence type="ECO:0000256" key="10">
    <source>
        <dbReference type="SAM" id="Phobius"/>
    </source>
</evidence>
<evidence type="ECO:0000256" key="5">
    <source>
        <dbReference type="ARBA" id="ARBA00022806"/>
    </source>
</evidence>
<dbReference type="Proteomes" id="UP000054454">
    <property type="component" value="Unassembled WGS sequence"/>
</dbReference>
<organism evidence="13 14">
    <name type="scientific">Pneumocystis carinii (strain B80)</name>
    <name type="common">Rat pneumocystis pneumonia agent</name>
    <name type="synonym">Pneumocystis carinii f. sp. carinii</name>
    <dbReference type="NCBI Taxonomy" id="1408658"/>
    <lineage>
        <taxon>Eukaryota</taxon>
        <taxon>Fungi</taxon>
        <taxon>Dikarya</taxon>
        <taxon>Ascomycota</taxon>
        <taxon>Taphrinomycotina</taxon>
        <taxon>Pneumocystomycetes</taxon>
        <taxon>Pneumocystaceae</taxon>
        <taxon>Pneumocystis</taxon>
    </lineage>
</organism>
<dbReference type="FunFam" id="3.40.50.300:FF:000861">
    <property type="entry name" value="Fanconi anemia, complementation group M"/>
    <property type="match status" value="1"/>
</dbReference>
<dbReference type="EMBL" id="LFVZ01000002">
    <property type="protein sequence ID" value="KTW30691.1"/>
    <property type="molecule type" value="Genomic_DNA"/>
</dbReference>
<keyword evidence="10" id="KW-0472">Membrane</keyword>
<gene>
    <name evidence="13" type="ORF">T552_00404</name>
</gene>
<dbReference type="GO" id="GO:0007131">
    <property type="term" value="P:reciprocal meiotic recombination"/>
    <property type="evidence" value="ECO:0007669"/>
    <property type="project" value="EnsemblFungi"/>
</dbReference>
<dbReference type="GO" id="GO:0043138">
    <property type="term" value="F:3'-5' DNA helicase activity"/>
    <property type="evidence" value="ECO:0007669"/>
    <property type="project" value="InterPro"/>
</dbReference>
<dbReference type="GO" id="GO:0000400">
    <property type="term" value="F:four-way junction DNA binding"/>
    <property type="evidence" value="ECO:0007669"/>
    <property type="project" value="EnsemblFungi"/>
</dbReference>
<evidence type="ECO:0000259" key="11">
    <source>
        <dbReference type="PROSITE" id="PS51192"/>
    </source>
</evidence>
<keyword evidence="3" id="KW-0547">Nucleotide-binding</keyword>
<sequence length="893" mass="103137">MSEASEYEISDEESLKFILERVEAAFNEEEKKTNDIKQENEKVVNKRENANFREEFIQTTLFGKVIPNKPKESSIKEMEEEPTHHEIDKESIKTWIYPTNMKERDYQFNIVQKALYQNILVSLPTGLGKTFIAAVVMFNYYRWFPKSKIIFVAPTKPLVSQQIQACYNICGIPPEDTIELSGNVKQSIRSFAWKEKRVFFMTPQALQNDLEAKICNKKSIVCLVIDEAHRAIGNYAYCNVVRMIRSKNKSFRILALTATPGTDIDSVQGVINSLYIAHIELRTEDSIDIQKYLHNRTLKTILVPLSQELITVRDLYGEIIKPFLQQLNSMNAYHVHDPGELTTFSLIQAQKSFMKTPSMMNAPSIKKGEFFTLFSILSSLAYPMSLLICHGLNPFYKKIKELVDGPVLKKHKCFESEEKFRQIISLIEKLRSAPTYIGHPKLEKLRSLLLDHFVNANDKNEETQAMVFVEYRSSAEDIMKVLEEDYPLVKAQLFIGQSSRKLSSGMTQKEQISIIEKFKAKDFNTLIATSIGEEGLDIGEVDLIICYDSSSSSIRLLQRMGRTGRKREGHIYILLTSGREERNYFRAKDSYKAIQRVIAHGNVLKLHEKISPRIIPKFESPKCHKQELVIDKNIISSDISNEFIKKYQLKYQSKYKEKKPVLTCKNQFITASTLHKQTIENNKESNRIVNAVLSNDFIKHSNSEQKEQFDHDIKTIGSQPLLAKDITLFPESVPKDKLSSFCYVSHSKLCQRLIQTMQKINSIKTSKTVLNNFINNNQINSLKFRNILVKNTRNYMLLGKNINQSQCLKLNDFSNKESFKSNGLEEIPKEHLITNNSLLSNYKAKPTYSNRFKRRKIIFDSDEKDDLDLPDISNVLCPLNEKHKKETLFNKYK</sequence>
<feature type="transmembrane region" description="Helical" evidence="10">
    <location>
        <begin position="119"/>
        <end position="141"/>
    </location>
</feature>
<dbReference type="VEuPathDB" id="FungiDB:T552_00404"/>
<dbReference type="GO" id="GO:0016887">
    <property type="term" value="F:ATP hydrolysis activity"/>
    <property type="evidence" value="ECO:0007669"/>
    <property type="project" value="RHEA"/>
</dbReference>
<evidence type="ECO:0000256" key="6">
    <source>
        <dbReference type="ARBA" id="ARBA00022840"/>
    </source>
</evidence>
<accession>A0A0W4ZQN6</accession>
<dbReference type="InterPro" id="IPR014001">
    <property type="entry name" value="Helicase_ATP-bd"/>
</dbReference>
<evidence type="ECO:0000256" key="2">
    <source>
        <dbReference type="ARBA" id="ARBA00009889"/>
    </source>
</evidence>
<dbReference type="GO" id="GO:0035861">
    <property type="term" value="C:site of double-strand break"/>
    <property type="evidence" value="ECO:0007669"/>
    <property type="project" value="EnsemblFungi"/>
</dbReference>
<keyword evidence="10" id="KW-1133">Transmembrane helix</keyword>
<dbReference type="InterPro" id="IPR044749">
    <property type="entry name" value="FANCM_DEXDc"/>
</dbReference>
<keyword evidence="10" id="KW-0812">Transmembrane</keyword>
<dbReference type="CDD" id="cd18033">
    <property type="entry name" value="DEXDc_FANCM"/>
    <property type="match status" value="1"/>
</dbReference>
<comment type="subcellular location">
    <subcellularLocation>
        <location evidence="1 9">Nucleus</location>
    </subcellularLocation>
</comment>
<dbReference type="InterPro" id="IPR006935">
    <property type="entry name" value="Helicase/UvrB_N"/>
</dbReference>
<dbReference type="RefSeq" id="XP_018227287.1">
    <property type="nucleotide sequence ID" value="XM_018369019.1"/>
</dbReference>
<dbReference type="PANTHER" id="PTHR14025">
    <property type="entry name" value="FANCONI ANEMIA GROUP M FANCM FAMILY MEMBER"/>
    <property type="match status" value="1"/>
</dbReference>
<dbReference type="AlphaFoldDB" id="A0A0W4ZQN6"/>
<dbReference type="PANTHER" id="PTHR14025:SF20">
    <property type="entry name" value="FANCONI ANEMIA GROUP M PROTEIN"/>
    <property type="match status" value="1"/>
</dbReference>
<feature type="domain" description="Helicase ATP-binding" evidence="11">
    <location>
        <begin position="110"/>
        <end position="278"/>
    </location>
</feature>
<name>A0A0W4ZQN6_PNEC8</name>
<dbReference type="InterPro" id="IPR001650">
    <property type="entry name" value="Helicase_C-like"/>
</dbReference>
<protein>
    <recommendedName>
        <fullName evidence="9">ATP-dependent DNA helicase</fullName>
        <ecNumber evidence="9">3.6.4.12</ecNumber>
    </recommendedName>
</protein>
<dbReference type="PROSITE" id="PS51192">
    <property type="entry name" value="HELICASE_ATP_BIND_1"/>
    <property type="match status" value="1"/>
</dbReference>
<evidence type="ECO:0000256" key="3">
    <source>
        <dbReference type="ARBA" id="ARBA00022741"/>
    </source>
</evidence>
<dbReference type="Gene3D" id="3.40.50.300">
    <property type="entry name" value="P-loop containing nucleotide triphosphate hydrolases"/>
    <property type="match status" value="2"/>
</dbReference>
<evidence type="ECO:0000256" key="4">
    <source>
        <dbReference type="ARBA" id="ARBA00022801"/>
    </source>
</evidence>
<dbReference type="GO" id="GO:1902346">
    <property type="term" value="P:meiotic strand displacement involved in double-strand break repair via SDSA"/>
    <property type="evidence" value="ECO:0007669"/>
    <property type="project" value="EnsemblFungi"/>
</dbReference>
<keyword evidence="7" id="KW-0539">Nucleus</keyword>
<evidence type="ECO:0000259" key="12">
    <source>
        <dbReference type="PROSITE" id="PS51194"/>
    </source>
</evidence>
<comment type="function">
    <text evidence="9">ATP-dependent DNA helicase involved in DNA damage repair by homologous recombination and in genome maintenance. Capable of unwinding D-loops. Plays a role in limiting crossover recombinants during mitotic DNA double-strand break (DSB) repair. Component of a FANCM-MHF complex which promotes gene conversion at blocked replication forks, probably by reversal of the stalled fork.</text>
</comment>
<dbReference type="EC" id="3.6.4.12" evidence="9"/>
<evidence type="ECO:0000313" key="13">
    <source>
        <dbReference type="EMBL" id="KTW30691.1"/>
    </source>
</evidence>
<dbReference type="InterPro" id="IPR027417">
    <property type="entry name" value="P-loop_NTPase"/>
</dbReference>
<dbReference type="Pfam" id="PF04851">
    <property type="entry name" value="ResIII"/>
    <property type="match status" value="1"/>
</dbReference>
<dbReference type="Pfam" id="PF00271">
    <property type="entry name" value="Helicase_C"/>
    <property type="match status" value="1"/>
</dbReference>
<dbReference type="SUPFAM" id="SSF52540">
    <property type="entry name" value="P-loop containing nucleoside triphosphate hydrolases"/>
    <property type="match status" value="1"/>
</dbReference>
<reference evidence="14" key="1">
    <citation type="journal article" date="2016" name="Nat. Commun.">
        <title>Genome analysis of three Pneumocystis species reveals adaptation mechanisms to life exclusively in mammalian hosts.</title>
        <authorList>
            <person name="Ma L."/>
            <person name="Chen Z."/>
            <person name="Huang D.W."/>
            <person name="Kutty G."/>
            <person name="Ishihara M."/>
            <person name="Wang H."/>
            <person name="Abouelleil A."/>
            <person name="Bishop L."/>
            <person name="Davey E."/>
            <person name="Deng R."/>
            <person name="Deng X."/>
            <person name="Fan L."/>
            <person name="Fantoni G."/>
            <person name="Fitzgerald M."/>
            <person name="Gogineni E."/>
            <person name="Goldberg J.M."/>
            <person name="Handley G."/>
            <person name="Hu X."/>
            <person name="Huber C."/>
            <person name="Jiao X."/>
            <person name="Jones K."/>
            <person name="Levin J.Z."/>
            <person name="Liu Y."/>
            <person name="Macdonald P."/>
            <person name="Melnikov A."/>
            <person name="Raley C."/>
            <person name="Sassi M."/>
            <person name="Sherman B.T."/>
            <person name="Song X."/>
            <person name="Sykes S."/>
            <person name="Tran B."/>
            <person name="Walsh L."/>
            <person name="Xia Y."/>
            <person name="Yang J."/>
            <person name="Young S."/>
            <person name="Zeng Q."/>
            <person name="Zheng X."/>
            <person name="Stephens R."/>
            <person name="Nusbaum C."/>
            <person name="Birren B.W."/>
            <person name="Azadi P."/>
            <person name="Lempicki R.A."/>
            <person name="Cuomo C.A."/>
            <person name="Kovacs J.A."/>
        </authorList>
    </citation>
    <scope>NUCLEOTIDE SEQUENCE [LARGE SCALE GENOMIC DNA]</scope>
    <source>
        <strain evidence="14">B80</strain>
    </source>
</reference>
<evidence type="ECO:0000256" key="1">
    <source>
        <dbReference type="ARBA" id="ARBA00004123"/>
    </source>
</evidence>
<evidence type="ECO:0000256" key="7">
    <source>
        <dbReference type="ARBA" id="ARBA00023242"/>
    </source>
</evidence>
<dbReference type="GO" id="GO:0005524">
    <property type="term" value="F:ATP binding"/>
    <property type="evidence" value="ECO:0007669"/>
    <property type="project" value="UniProtKB-UniRule"/>
</dbReference>
<dbReference type="SMART" id="SM00490">
    <property type="entry name" value="HELICc"/>
    <property type="match status" value="1"/>
</dbReference>
<dbReference type="CDD" id="cd12091">
    <property type="entry name" value="FANCM_ID"/>
    <property type="match status" value="1"/>
</dbReference>
<feature type="domain" description="Helicase C-terminal" evidence="12">
    <location>
        <begin position="448"/>
        <end position="610"/>
    </location>
</feature>
<comment type="catalytic activity">
    <reaction evidence="8 9">
        <text>ATP + H2O = ADP + phosphate + H(+)</text>
        <dbReference type="Rhea" id="RHEA:13065"/>
        <dbReference type="ChEBI" id="CHEBI:15377"/>
        <dbReference type="ChEBI" id="CHEBI:15378"/>
        <dbReference type="ChEBI" id="CHEBI:30616"/>
        <dbReference type="ChEBI" id="CHEBI:43474"/>
        <dbReference type="ChEBI" id="CHEBI:456216"/>
        <dbReference type="EC" id="3.6.4.12"/>
    </reaction>
</comment>
<dbReference type="InterPro" id="IPR039686">
    <property type="entry name" value="FANCM/Mph1-like_ID"/>
</dbReference>
<dbReference type="GO" id="GO:0036298">
    <property type="term" value="P:recombinational interstrand cross-link repair"/>
    <property type="evidence" value="ECO:0007669"/>
    <property type="project" value="EnsemblFungi"/>
</dbReference>
<dbReference type="OrthoDB" id="164902at2759"/>
<evidence type="ECO:0000313" key="14">
    <source>
        <dbReference type="Proteomes" id="UP000054454"/>
    </source>
</evidence>
<dbReference type="CDD" id="cd18801">
    <property type="entry name" value="SF2_C_FANCM_Hef"/>
    <property type="match status" value="1"/>
</dbReference>
<dbReference type="SMART" id="SM00487">
    <property type="entry name" value="DEXDc"/>
    <property type="match status" value="1"/>
</dbReference>